<evidence type="ECO:0000313" key="2">
    <source>
        <dbReference type="Proteomes" id="UP001162992"/>
    </source>
</evidence>
<gene>
    <name evidence="1" type="ORF">O6H91_03G108200</name>
</gene>
<evidence type="ECO:0000313" key="1">
    <source>
        <dbReference type="EMBL" id="KAJ7563385.1"/>
    </source>
</evidence>
<dbReference type="EMBL" id="CM055094">
    <property type="protein sequence ID" value="KAJ7563385.1"/>
    <property type="molecule type" value="Genomic_DNA"/>
</dbReference>
<comment type="caution">
    <text evidence="1">The sequence shown here is derived from an EMBL/GenBank/DDBJ whole genome shotgun (WGS) entry which is preliminary data.</text>
</comment>
<name>A0ACC2EA55_DIPCM</name>
<keyword evidence="2" id="KW-1185">Reference proteome</keyword>
<dbReference type="Proteomes" id="UP001162992">
    <property type="component" value="Chromosome 3"/>
</dbReference>
<reference evidence="2" key="1">
    <citation type="journal article" date="2024" name="Proc. Natl. Acad. Sci. U.S.A.">
        <title>Extraordinary preservation of gene collinearity over three hundred million years revealed in homosporous lycophytes.</title>
        <authorList>
            <person name="Li C."/>
            <person name="Wickell D."/>
            <person name="Kuo L.Y."/>
            <person name="Chen X."/>
            <person name="Nie B."/>
            <person name="Liao X."/>
            <person name="Peng D."/>
            <person name="Ji J."/>
            <person name="Jenkins J."/>
            <person name="Williams M."/>
            <person name="Shu S."/>
            <person name="Plott C."/>
            <person name="Barry K."/>
            <person name="Rajasekar S."/>
            <person name="Grimwood J."/>
            <person name="Han X."/>
            <person name="Sun S."/>
            <person name="Hou Z."/>
            <person name="He W."/>
            <person name="Dai G."/>
            <person name="Sun C."/>
            <person name="Schmutz J."/>
            <person name="Leebens-Mack J.H."/>
            <person name="Li F.W."/>
            <person name="Wang L."/>
        </authorList>
    </citation>
    <scope>NUCLEOTIDE SEQUENCE [LARGE SCALE GENOMIC DNA]</scope>
    <source>
        <strain evidence="2">cv. PW_Plant_1</strain>
    </source>
</reference>
<proteinExistence type="predicted"/>
<accession>A0ACC2EA55</accession>
<organism evidence="1 2">
    <name type="scientific">Diphasiastrum complanatum</name>
    <name type="common">Issler's clubmoss</name>
    <name type="synonym">Lycopodium complanatum</name>
    <dbReference type="NCBI Taxonomy" id="34168"/>
    <lineage>
        <taxon>Eukaryota</taxon>
        <taxon>Viridiplantae</taxon>
        <taxon>Streptophyta</taxon>
        <taxon>Embryophyta</taxon>
        <taxon>Tracheophyta</taxon>
        <taxon>Lycopodiopsida</taxon>
        <taxon>Lycopodiales</taxon>
        <taxon>Lycopodiaceae</taxon>
        <taxon>Lycopodioideae</taxon>
        <taxon>Diphasiastrum</taxon>
    </lineage>
</organism>
<sequence length="104" mass="11784">MTFVVVIFLILESTLSKCHLWLLPFLFCPRWKMVFLGVLSKTRDELEPALEDDEGAERNLNRAEDSVSVLYHISGTFSSDQAHGTLDISMGSQVSRSWKAYLGM</sequence>
<protein>
    <submittedName>
        <fullName evidence="1">Uncharacterized protein</fullName>
    </submittedName>
</protein>